<dbReference type="PRINTS" id="PR00380">
    <property type="entry name" value="KINESINHEAVY"/>
</dbReference>
<dbReference type="GO" id="GO:0003777">
    <property type="term" value="F:microtubule motor activity"/>
    <property type="evidence" value="ECO:0007669"/>
    <property type="project" value="InterPro"/>
</dbReference>
<keyword evidence="6" id="KW-1185">Reference proteome</keyword>
<dbReference type="GO" id="GO:0008017">
    <property type="term" value="F:microtubule binding"/>
    <property type="evidence" value="ECO:0007669"/>
    <property type="project" value="InterPro"/>
</dbReference>
<dbReference type="GO" id="GO:0051231">
    <property type="term" value="P:spindle elongation"/>
    <property type="evidence" value="ECO:0007669"/>
    <property type="project" value="TreeGrafter"/>
</dbReference>
<comment type="similarity">
    <text evidence="1">Belongs to the TRAFAC class myosin-kinesin ATPase superfamily. Kinesin family.</text>
</comment>
<protein>
    <recommendedName>
        <fullName evidence="4">Kinesin motor domain-containing protein</fullName>
    </recommendedName>
</protein>
<evidence type="ECO:0000256" key="3">
    <source>
        <dbReference type="SAM" id="MobiDB-lite"/>
    </source>
</evidence>
<dbReference type="EMBL" id="CP144103">
    <property type="protein sequence ID" value="WWC90101.1"/>
    <property type="molecule type" value="Genomic_DNA"/>
</dbReference>
<reference evidence="5 6" key="1">
    <citation type="submission" date="2024-01" db="EMBL/GenBank/DDBJ databases">
        <title>Comparative genomics of Cryptococcus and Kwoniella reveals pathogenesis evolution and contrasting modes of karyotype evolution via chromosome fusion or intercentromeric recombination.</title>
        <authorList>
            <person name="Coelho M.A."/>
            <person name="David-Palma M."/>
            <person name="Shea T."/>
            <person name="Bowers K."/>
            <person name="McGinley-Smith S."/>
            <person name="Mohammad A.W."/>
            <person name="Gnirke A."/>
            <person name="Yurkov A.M."/>
            <person name="Nowrousian M."/>
            <person name="Sun S."/>
            <person name="Cuomo C.A."/>
            <person name="Heitman J."/>
        </authorList>
    </citation>
    <scope>NUCLEOTIDE SEQUENCE [LARGE SCALE GENOMIC DNA]</scope>
    <source>
        <strain evidence="5 6">CBS 6074</strain>
    </source>
</reference>
<dbReference type="SUPFAM" id="SSF52540">
    <property type="entry name" value="P-loop containing nucleoside triphosphate hydrolases"/>
    <property type="match status" value="1"/>
</dbReference>
<keyword evidence="1" id="KW-0067">ATP-binding</keyword>
<dbReference type="Pfam" id="PF00225">
    <property type="entry name" value="Kinesin"/>
    <property type="match status" value="1"/>
</dbReference>
<dbReference type="GO" id="GO:0005875">
    <property type="term" value="C:microtubule associated complex"/>
    <property type="evidence" value="ECO:0007669"/>
    <property type="project" value="TreeGrafter"/>
</dbReference>
<organism evidence="5 6">
    <name type="scientific">Kwoniella dendrophila CBS 6074</name>
    <dbReference type="NCBI Taxonomy" id="1295534"/>
    <lineage>
        <taxon>Eukaryota</taxon>
        <taxon>Fungi</taxon>
        <taxon>Dikarya</taxon>
        <taxon>Basidiomycota</taxon>
        <taxon>Agaricomycotina</taxon>
        <taxon>Tremellomycetes</taxon>
        <taxon>Tremellales</taxon>
        <taxon>Cryptococcaceae</taxon>
        <taxon>Kwoniella</taxon>
    </lineage>
</organism>
<evidence type="ECO:0000259" key="4">
    <source>
        <dbReference type="PROSITE" id="PS50067"/>
    </source>
</evidence>
<sequence>MPTSKSISCHVRLRPSCPTDGKIDSEAIRIEGNDITALNKEGDKRYRFSLDKCHPASGTQEEVFEHVKPLVEQAYQGQNTTIFTYGVTGSGKTHTMQGSASDPGIIPRTVEAIFERRSILKSSTLRVTFSYVEILKDEVFDLLGDRSEPRKRDIRMSSEGENIIADLIIQPISSIEEFSRIYNTAAKTRKTASTKLNSSSSRSHAILTIYLQRSDSDSLTVSRQGKICLTDLAGSENNNLTGNDKERMRESSAINTSLTTLGKVVDALNLNAQKGQREGGVFVPYRESKLTRLLQDALGGSSQGLLICCLAPGEQFARDTINTLQFAKKSKSVENRLNVTESSSRRASAPITQIAKKSVIGGPIRANIGPRHSAPTDARTALSAISANSRPMRGLNIRNQPGKENVIAGGKVDQKGNILKGMTDEQLDQRIHKVVSQQIALEKEFIRPTTAAIQPGQTDLAVRGETEMGSLSADDKENRARVITSHARQLQHSGDLQQALSLYRKAFEYAPSNRKLPLRITELELAIEGIIPSTSSSSTTTKESHNKSGMKRSLGHLGSLAELSHVESPAKKGRS</sequence>
<dbReference type="PROSITE" id="PS50067">
    <property type="entry name" value="KINESIN_MOTOR_2"/>
    <property type="match status" value="1"/>
</dbReference>
<dbReference type="PROSITE" id="PS50005">
    <property type="entry name" value="TPR"/>
    <property type="match status" value="1"/>
</dbReference>
<feature type="repeat" description="TPR" evidence="2">
    <location>
        <begin position="480"/>
        <end position="513"/>
    </location>
</feature>
<name>A0AAX4JXD6_9TREE</name>
<evidence type="ECO:0000256" key="1">
    <source>
        <dbReference type="PROSITE-ProRule" id="PRU00283"/>
    </source>
</evidence>
<feature type="domain" description="Kinesin motor" evidence="4">
    <location>
        <begin position="6"/>
        <end position="333"/>
    </location>
</feature>
<dbReference type="GO" id="GO:0005524">
    <property type="term" value="F:ATP binding"/>
    <property type="evidence" value="ECO:0007669"/>
    <property type="project" value="UniProtKB-UniRule"/>
</dbReference>
<dbReference type="AlphaFoldDB" id="A0AAX4JXD6"/>
<evidence type="ECO:0000313" key="6">
    <source>
        <dbReference type="Proteomes" id="UP001355207"/>
    </source>
</evidence>
<evidence type="ECO:0000313" key="5">
    <source>
        <dbReference type="EMBL" id="WWC90101.1"/>
    </source>
</evidence>
<dbReference type="InterPro" id="IPR036961">
    <property type="entry name" value="Kinesin_motor_dom_sf"/>
</dbReference>
<dbReference type="InterPro" id="IPR027417">
    <property type="entry name" value="P-loop_NTPase"/>
</dbReference>
<dbReference type="Proteomes" id="UP001355207">
    <property type="component" value="Chromosome 6"/>
</dbReference>
<keyword evidence="1" id="KW-0505">Motor protein</keyword>
<dbReference type="RefSeq" id="XP_066076864.1">
    <property type="nucleotide sequence ID" value="XM_066220767.1"/>
</dbReference>
<dbReference type="InterPro" id="IPR027640">
    <property type="entry name" value="Kinesin-like_fam"/>
</dbReference>
<evidence type="ECO:0000256" key="2">
    <source>
        <dbReference type="PROSITE-ProRule" id="PRU00339"/>
    </source>
</evidence>
<feature type="region of interest" description="Disordered" evidence="3">
    <location>
        <begin position="533"/>
        <end position="575"/>
    </location>
</feature>
<accession>A0AAX4JXD6</accession>
<keyword evidence="2" id="KW-0802">TPR repeat</keyword>
<feature type="compositionally biased region" description="Basic and acidic residues" evidence="3">
    <location>
        <begin position="564"/>
        <end position="575"/>
    </location>
</feature>
<dbReference type="InterPro" id="IPR001752">
    <property type="entry name" value="Kinesin_motor_dom"/>
</dbReference>
<dbReference type="GeneID" id="91095704"/>
<proteinExistence type="inferred from homology"/>
<keyword evidence="1" id="KW-0547">Nucleotide-binding</keyword>
<feature type="binding site" evidence="1">
    <location>
        <begin position="86"/>
        <end position="93"/>
    </location>
    <ligand>
        <name>ATP</name>
        <dbReference type="ChEBI" id="CHEBI:30616"/>
    </ligand>
</feature>
<dbReference type="GO" id="GO:0007052">
    <property type="term" value="P:mitotic spindle organization"/>
    <property type="evidence" value="ECO:0007669"/>
    <property type="project" value="TreeGrafter"/>
</dbReference>
<dbReference type="PANTHER" id="PTHR47969">
    <property type="entry name" value="CHROMOSOME-ASSOCIATED KINESIN KIF4A-RELATED"/>
    <property type="match status" value="1"/>
</dbReference>
<dbReference type="SMART" id="SM00129">
    <property type="entry name" value="KISc"/>
    <property type="match status" value="1"/>
</dbReference>
<dbReference type="Gene3D" id="3.40.850.10">
    <property type="entry name" value="Kinesin motor domain"/>
    <property type="match status" value="1"/>
</dbReference>
<dbReference type="InterPro" id="IPR019734">
    <property type="entry name" value="TPR_rpt"/>
</dbReference>
<dbReference type="PANTHER" id="PTHR47969:SF9">
    <property type="entry name" value="KINESIN-LIKE PROTEIN"/>
    <property type="match status" value="1"/>
</dbReference>
<dbReference type="GO" id="GO:0007018">
    <property type="term" value="P:microtubule-based movement"/>
    <property type="evidence" value="ECO:0007669"/>
    <property type="project" value="InterPro"/>
</dbReference>
<gene>
    <name evidence="5" type="ORF">L201_005034</name>
</gene>
<dbReference type="CDD" id="cd00106">
    <property type="entry name" value="KISc"/>
    <property type="match status" value="1"/>
</dbReference>